<keyword evidence="8" id="KW-1185">Reference proteome</keyword>
<evidence type="ECO:0000256" key="6">
    <source>
        <dbReference type="RuleBase" id="RU361187"/>
    </source>
</evidence>
<evidence type="ECO:0000256" key="1">
    <source>
        <dbReference type="ARBA" id="ARBA00004834"/>
    </source>
</evidence>
<evidence type="ECO:0000256" key="4">
    <source>
        <dbReference type="ARBA" id="ARBA00023295"/>
    </source>
</evidence>
<reference evidence="7 8" key="1">
    <citation type="submission" date="2018-07" db="EMBL/GenBank/DDBJ databases">
        <title>Genomic Encyclopedia of Type Strains, Phase III (KMG-III): the genomes of soil and plant-associated and newly described type strains.</title>
        <authorList>
            <person name="Whitman W."/>
        </authorList>
    </citation>
    <scope>NUCLEOTIDE SEQUENCE [LARGE SCALE GENOMIC DNA]</scope>
    <source>
        <strain evidence="7 8">CECT 7506</strain>
    </source>
</reference>
<dbReference type="SUPFAM" id="SSF75005">
    <property type="entry name" value="Arabinanase/levansucrase/invertase"/>
    <property type="match status" value="1"/>
</dbReference>
<dbReference type="GO" id="GO:0005975">
    <property type="term" value="P:carbohydrate metabolic process"/>
    <property type="evidence" value="ECO:0007669"/>
    <property type="project" value="InterPro"/>
</dbReference>
<dbReference type="EMBL" id="QPJD01000013">
    <property type="protein sequence ID" value="RCW43507.1"/>
    <property type="molecule type" value="Genomic_DNA"/>
</dbReference>
<dbReference type="OrthoDB" id="9763933at2"/>
<name>A0A368VSR6_9BACL</name>
<proteinExistence type="inferred from homology"/>
<dbReference type="CDD" id="cd08981">
    <property type="entry name" value="GH43_Bt1873-like"/>
    <property type="match status" value="1"/>
</dbReference>
<gene>
    <name evidence="7" type="ORF">DFP97_113180</name>
</gene>
<evidence type="ECO:0000256" key="3">
    <source>
        <dbReference type="ARBA" id="ARBA00022801"/>
    </source>
</evidence>
<sequence>MQNNKDIQIRDPFIFTNKRDGKYYMYGSTDKNIWSEGTGFDVYVGEDLNHWEGPYTVFKPNEDFYSEQQFWAPEVHEYNGNYYMFATFFRKDNNHRGTAILRSDRLLGPFEPHSEGPVTPAEWHSLDGTFYRDEDGQPWMVFCHEWMQVGDGEICAMRLSEDLKEAVGKPIVLFRASEAPWPTPLELPPNFPNPELKSRENFITDGTFMYKASNGELLMLWASFVNNVYAQGISRSTSGVITGPWVHDAAPIYNNDGGHAMIFRTFEENLMLTLHSPNITPEERPIIIPMVEEDGNITLEQVSAVVRQDDERDESEELTMTFDENSRLGDLLTNEAAAAVLEKHLPGISMNPTANMGKAFTLKQLVRIPQANLTDEKIMEIAADLAGIER</sequence>
<protein>
    <submittedName>
        <fullName evidence="7">Glycosyl hydrolase family 43</fullName>
    </submittedName>
</protein>
<dbReference type="AlphaFoldDB" id="A0A368VSR6"/>
<evidence type="ECO:0000256" key="2">
    <source>
        <dbReference type="ARBA" id="ARBA00009865"/>
    </source>
</evidence>
<dbReference type="InterPro" id="IPR050727">
    <property type="entry name" value="GH43_arabinanases"/>
</dbReference>
<dbReference type="Pfam" id="PF04616">
    <property type="entry name" value="Glyco_hydro_43"/>
    <property type="match status" value="1"/>
</dbReference>
<dbReference type="InterPro" id="IPR006710">
    <property type="entry name" value="Glyco_hydro_43"/>
</dbReference>
<keyword evidence="4 6" id="KW-0326">Glycosidase</keyword>
<evidence type="ECO:0000313" key="7">
    <source>
        <dbReference type="EMBL" id="RCW43507.1"/>
    </source>
</evidence>
<dbReference type="GO" id="GO:0004553">
    <property type="term" value="F:hydrolase activity, hydrolyzing O-glycosyl compounds"/>
    <property type="evidence" value="ECO:0007669"/>
    <property type="project" value="InterPro"/>
</dbReference>
<dbReference type="RefSeq" id="WP_114382086.1">
    <property type="nucleotide sequence ID" value="NZ_QPJD01000013.1"/>
</dbReference>
<evidence type="ECO:0000256" key="5">
    <source>
        <dbReference type="PIRSR" id="PIRSR606710-2"/>
    </source>
</evidence>
<dbReference type="PANTHER" id="PTHR43301:SF3">
    <property type="entry name" value="ARABINAN ENDO-1,5-ALPHA-L-ARABINOSIDASE A-RELATED"/>
    <property type="match status" value="1"/>
</dbReference>
<comment type="similarity">
    <text evidence="2 6">Belongs to the glycosyl hydrolase 43 family.</text>
</comment>
<dbReference type="InterPro" id="IPR023296">
    <property type="entry name" value="Glyco_hydro_beta-prop_sf"/>
</dbReference>
<organism evidence="7 8">
    <name type="scientific">Paenibacillus prosopidis</name>
    <dbReference type="NCBI Taxonomy" id="630520"/>
    <lineage>
        <taxon>Bacteria</taxon>
        <taxon>Bacillati</taxon>
        <taxon>Bacillota</taxon>
        <taxon>Bacilli</taxon>
        <taxon>Bacillales</taxon>
        <taxon>Paenibacillaceae</taxon>
        <taxon>Paenibacillus</taxon>
    </lineage>
</organism>
<feature type="site" description="Important for catalytic activity, responsible for pKa modulation of the active site Glu and correct orientation of both the proton donor and substrate" evidence="5">
    <location>
        <position position="127"/>
    </location>
</feature>
<dbReference type="Gene3D" id="2.115.10.20">
    <property type="entry name" value="Glycosyl hydrolase domain, family 43"/>
    <property type="match status" value="1"/>
</dbReference>
<keyword evidence="3 6" id="KW-0378">Hydrolase</keyword>
<accession>A0A368VSR6</accession>
<comment type="caution">
    <text evidence="7">The sequence shown here is derived from an EMBL/GenBank/DDBJ whole genome shotgun (WGS) entry which is preliminary data.</text>
</comment>
<dbReference type="Proteomes" id="UP000252415">
    <property type="component" value="Unassembled WGS sequence"/>
</dbReference>
<dbReference type="PANTHER" id="PTHR43301">
    <property type="entry name" value="ARABINAN ENDO-1,5-ALPHA-L-ARABINOSIDASE"/>
    <property type="match status" value="1"/>
</dbReference>
<evidence type="ECO:0000313" key="8">
    <source>
        <dbReference type="Proteomes" id="UP000252415"/>
    </source>
</evidence>
<comment type="pathway">
    <text evidence="1">Glycan metabolism; L-arabinan degradation.</text>
</comment>